<name>A0A8J4BB48_9CHLO</name>
<comment type="similarity">
    <text evidence="11">Belongs to the divalent anion:Na+ symporter (DASS) superfamily. Na+/sulfate symporter (TC 2.A.47.4) family.</text>
</comment>
<dbReference type="Pfam" id="PF03600">
    <property type="entry name" value="CitMHS"/>
    <property type="match status" value="1"/>
</dbReference>
<feature type="transmembrane region" description="Helical" evidence="13">
    <location>
        <begin position="661"/>
        <end position="679"/>
    </location>
</feature>
<feature type="transmembrane region" description="Helical" evidence="13">
    <location>
        <begin position="102"/>
        <end position="127"/>
    </location>
</feature>
<keyword evidence="2" id="KW-0813">Transport</keyword>
<feature type="region of interest" description="Disordered" evidence="12">
    <location>
        <begin position="876"/>
        <end position="907"/>
    </location>
</feature>
<dbReference type="InterPro" id="IPR006037">
    <property type="entry name" value="RCK_C"/>
</dbReference>
<feature type="transmembrane region" description="Helical" evidence="13">
    <location>
        <begin position="785"/>
        <end position="803"/>
    </location>
</feature>
<dbReference type="AlphaFoldDB" id="A0A8J4BB48"/>
<dbReference type="EMBL" id="BNCO01000029">
    <property type="protein sequence ID" value="GIL57892.1"/>
    <property type="molecule type" value="Genomic_DNA"/>
</dbReference>
<keyword evidence="8" id="KW-0346">Stress response</keyword>
<comment type="subcellular location">
    <subcellularLocation>
        <location evidence="1">Cell membrane</location>
        <topology evidence="1">Multi-pass membrane protein</topology>
    </subcellularLocation>
</comment>
<evidence type="ECO:0000256" key="13">
    <source>
        <dbReference type="SAM" id="Phobius"/>
    </source>
</evidence>
<evidence type="ECO:0000313" key="16">
    <source>
        <dbReference type="Proteomes" id="UP000747399"/>
    </source>
</evidence>
<feature type="transmembrane region" description="Helical" evidence="13">
    <location>
        <begin position="139"/>
        <end position="167"/>
    </location>
</feature>
<evidence type="ECO:0000256" key="12">
    <source>
        <dbReference type="SAM" id="MobiDB-lite"/>
    </source>
</evidence>
<keyword evidence="4 13" id="KW-0812">Transmembrane</keyword>
<keyword evidence="10 13" id="KW-0472">Membrane</keyword>
<evidence type="ECO:0000256" key="3">
    <source>
        <dbReference type="ARBA" id="ARBA00022475"/>
    </source>
</evidence>
<organism evidence="15 16">
    <name type="scientific">Volvox africanus</name>
    <dbReference type="NCBI Taxonomy" id="51714"/>
    <lineage>
        <taxon>Eukaryota</taxon>
        <taxon>Viridiplantae</taxon>
        <taxon>Chlorophyta</taxon>
        <taxon>core chlorophytes</taxon>
        <taxon>Chlorophyceae</taxon>
        <taxon>CS clade</taxon>
        <taxon>Chlamydomonadales</taxon>
        <taxon>Volvocaceae</taxon>
        <taxon>Volvox</taxon>
    </lineage>
</organism>
<dbReference type="InterPro" id="IPR036721">
    <property type="entry name" value="RCK_C_sf"/>
</dbReference>
<evidence type="ECO:0000256" key="6">
    <source>
        <dbReference type="ARBA" id="ARBA00022847"/>
    </source>
</evidence>
<reference evidence="15" key="1">
    <citation type="journal article" date="2021" name="Proc. Natl. Acad. Sci. U.S.A.">
        <title>Three genomes in the algal genus Volvox reveal the fate of a haploid sex-determining region after a transition to homothallism.</title>
        <authorList>
            <person name="Yamamoto K."/>
            <person name="Hamaji T."/>
            <person name="Kawai-Toyooka H."/>
            <person name="Matsuzaki R."/>
            <person name="Takahashi F."/>
            <person name="Nishimura Y."/>
            <person name="Kawachi M."/>
            <person name="Noguchi H."/>
            <person name="Minakuchi Y."/>
            <person name="Umen J.G."/>
            <person name="Toyoda A."/>
            <person name="Nozaki H."/>
        </authorList>
    </citation>
    <scope>NUCLEOTIDE SEQUENCE</scope>
    <source>
        <strain evidence="15">NIES-3780</strain>
    </source>
</reference>
<dbReference type="GO" id="GO:0008324">
    <property type="term" value="F:monoatomic cation transmembrane transporter activity"/>
    <property type="evidence" value="ECO:0007669"/>
    <property type="project" value="InterPro"/>
</dbReference>
<comment type="caution">
    <text evidence="15">The sequence shown here is derived from an EMBL/GenBank/DDBJ whole genome shotgun (WGS) entry which is preliminary data.</text>
</comment>
<feature type="transmembrane region" description="Helical" evidence="13">
    <location>
        <begin position="7"/>
        <end position="25"/>
    </location>
</feature>
<dbReference type="Pfam" id="PF02080">
    <property type="entry name" value="TrkA_C"/>
    <property type="match status" value="3"/>
</dbReference>
<feature type="transmembrane region" description="Helical" evidence="13">
    <location>
        <begin position="707"/>
        <end position="735"/>
    </location>
</feature>
<keyword evidence="6" id="KW-0769">Symport</keyword>
<dbReference type="SUPFAM" id="SSF116726">
    <property type="entry name" value="TrkA C-terminal domain-like"/>
    <property type="match status" value="4"/>
</dbReference>
<dbReference type="PANTHER" id="PTHR43652:SF9">
    <property type="entry name" value="RCK C-TERMINAL DOMAIN-CONTAINING PROTEIN"/>
    <property type="match status" value="1"/>
</dbReference>
<keyword evidence="3" id="KW-1003">Cell membrane</keyword>
<evidence type="ECO:0000259" key="14">
    <source>
        <dbReference type="PROSITE" id="PS51202"/>
    </source>
</evidence>
<feature type="domain" description="RCK C-terminal" evidence="14">
    <location>
        <begin position="507"/>
        <end position="594"/>
    </location>
</feature>
<evidence type="ECO:0000256" key="1">
    <source>
        <dbReference type="ARBA" id="ARBA00004651"/>
    </source>
</evidence>
<evidence type="ECO:0000313" key="15">
    <source>
        <dbReference type="EMBL" id="GIL57892.1"/>
    </source>
</evidence>
<proteinExistence type="inferred from homology"/>
<evidence type="ECO:0000256" key="10">
    <source>
        <dbReference type="ARBA" id="ARBA00023136"/>
    </source>
</evidence>
<dbReference type="InterPro" id="IPR004680">
    <property type="entry name" value="Cit_transptr-like_dom"/>
</dbReference>
<keyword evidence="9" id="KW-0764">Sulfate transport</keyword>
<feature type="transmembrane region" description="Helical" evidence="13">
    <location>
        <begin position="633"/>
        <end position="654"/>
    </location>
</feature>
<feature type="compositionally biased region" description="Low complexity" evidence="12">
    <location>
        <begin position="879"/>
        <end position="889"/>
    </location>
</feature>
<evidence type="ECO:0000256" key="8">
    <source>
        <dbReference type="ARBA" id="ARBA00023016"/>
    </source>
</evidence>
<feature type="transmembrane region" description="Helical" evidence="13">
    <location>
        <begin position="608"/>
        <end position="627"/>
    </location>
</feature>
<sequence length="907" mass="98309">MLGWPGIIAIISVGISFIIMALDWVGPDVTFTILLSWLTAFDGKIITVSKASAGYGNTGLLTVIFLYLVAEGVTQTGGLELIMNYVLGRSRSVHWALVRSMFPVMFLSAFLNNTPCVTFMIPILLSWSRRCGVPPKKLLIPLSYAAVLGGTCTSIGTSTNLVIVGMQGDRYTKLKKYEEASFGMFDIAAYGVPYALWGAVFIILTQRFLLPGNSSRYAKDLLLALRVLHTSPVVRQKLRDCPGLRPHTGFSISFIWRDYGSKELLRSLDPDTVVEAGDILYVAGELDVVEYVAEENGLGLVTQEVERILEGDSSLAASRSDTEATAFHETGASPYKKLIQVTLCATSDLVGRTVREVVWQGRFGLVPVAIQRGNGREDGRLSDVVLAAEDVLILDTTPHYDESREDFKNNFHKLRYVKDGAAKEFIIGVKVKKISEVVGKTVSAAGLRGIPGLYVLSLDRADGTSVEASDYLYKIQPDDTIWIAAEVTAVGFLSKFPGLELVQQEQVDKTSTSILYRHLVQAAVSHKGALVGHTVRDLRFRTVYNAAVVAVHREGVRVPLKVQDIVLQGGDVLLLSCSTRWTEEHRHDKAFVLLQAVPDSSPPKRSRMVIGVLLVMGMVLTQIIGGLKNREYIHLWPAAVLTAALMLITGCMNADQARKSIMWDVYLTIAAAFGVSAALENTGVAAKVANAIISIGHRIGGTGPALIAIYIATAVMSELLTNNAAGAIMYPIAAIAGEKLKISPRDVSIAIMLGASAGFVNPFSYQCNLMVYAAGNYSVKEFAIVGAPFQIWLMIVAGFVLCYRDQWRTLWIVSWCATAVIILLPGLMSLLPRRVVAAVDGAIDRIADMVSYRGRVNGRSNSSRKALAYAWSSKANRVSAGSGSGSSSSENLPKIALELGTTQTSRG</sequence>
<feature type="domain" description="RCK C-terminal" evidence="14">
    <location>
        <begin position="210"/>
        <end position="298"/>
    </location>
</feature>
<gene>
    <name evidence="15" type="ORF">Vafri_13129</name>
</gene>
<dbReference type="GO" id="GO:0015116">
    <property type="term" value="F:sulfate transmembrane transporter activity"/>
    <property type="evidence" value="ECO:0007669"/>
    <property type="project" value="UniProtKB-ARBA"/>
</dbReference>
<feature type="domain" description="RCK C-terminal" evidence="14">
    <location>
        <begin position="325"/>
        <end position="410"/>
    </location>
</feature>
<keyword evidence="7 13" id="KW-1133">Transmembrane helix</keyword>
<dbReference type="FunFam" id="3.30.70.1450:FF:000009">
    <property type="entry name" value="SLC13 family permease"/>
    <property type="match status" value="1"/>
</dbReference>
<feature type="transmembrane region" description="Helical" evidence="13">
    <location>
        <begin position="60"/>
        <end position="82"/>
    </location>
</feature>
<protein>
    <recommendedName>
        <fullName evidence="14">RCK C-terminal domain-containing protein</fullName>
    </recommendedName>
</protein>
<evidence type="ECO:0000256" key="4">
    <source>
        <dbReference type="ARBA" id="ARBA00022692"/>
    </source>
</evidence>
<dbReference type="Gene3D" id="3.30.70.1450">
    <property type="entry name" value="Regulator of K+ conductance, C-terminal domain"/>
    <property type="match status" value="3"/>
</dbReference>
<evidence type="ECO:0000256" key="7">
    <source>
        <dbReference type="ARBA" id="ARBA00022989"/>
    </source>
</evidence>
<evidence type="ECO:0000256" key="11">
    <source>
        <dbReference type="ARBA" id="ARBA00061614"/>
    </source>
</evidence>
<feature type="transmembrane region" description="Helical" evidence="13">
    <location>
        <begin position="187"/>
        <end position="210"/>
    </location>
</feature>
<dbReference type="GO" id="GO:0015293">
    <property type="term" value="F:symporter activity"/>
    <property type="evidence" value="ECO:0007669"/>
    <property type="project" value="UniProtKB-KW"/>
</dbReference>
<dbReference type="PANTHER" id="PTHR43652">
    <property type="entry name" value="BASIC AMINO ACID ANTIPORTER YFCC-RELATED"/>
    <property type="match status" value="1"/>
</dbReference>
<dbReference type="Proteomes" id="UP000747399">
    <property type="component" value="Unassembled WGS sequence"/>
</dbReference>
<dbReference type="GO" id="GO:0005886">
    <property type="term" value="C:plasma membrane"/>
    <property type="evidence" value="ECO:0007669"/>
    <property type="project" value="UniProtKB-SubCell"/>
</dbReference>
<keyword evidence="16" id="KW-1185">Reference proteome</keyword>
<evidence type="ECO:0000256" key="5">
    <source>
        <dbReference type="ARBA" id="ARBA00022737"/>
    </source>
</evidence>
<keyword evidence="5" id="KW-0677">Repeat</keyword>
<evidence type="ECO:0000256" key="2">
    <source>
        <dbReference type="ARBA" id="ARBA00022448"/>
    </source>
</evidence>
<evidence type="ECO:0000256" key="9">
    <source>
        <dbReference type="ARBA" id="ARBA00023032"/>
    </source>
</evidence>
<feature type="transmembrane region" description="Helical" evidence="13">
    <location>
        <begin position="810"/>
        <end position="831"/>
    </location>
</feature>
<dbReference type="GO" id="GO:0006813">
    <property type="term" value="P:potassium ion transport"/>
    <property type="evidence" value="ECO:0007669"/>
    <property type="project" value="InterPro"/>
</dbReference>
<accession>A0A8J4BB48</accession>
<dbReference type="PROSITE" id="PS51202">
    <property type="entry name" value="RCK_C"/>
    <property type="match status" value="3"/>
</dbReference>
<dbReference type="InterPro" id="IPR051679">
    <property type="entry name" value="DASS-Related_Transporters"/>
</dbReference>